<evidence type="ECO:0000256" key="5">
    <source>
        <dbReference type="ARBA" id="ARBA00023163"/>
    </source>
</evidence>
<dbReference type="InterPro" id="IPR024097">
    <property type="entry name" value="bHLH_ZIP_TF"/>
</dbReference>
<evidence type="ECO:0000256" key="8">
    <source>
        <dbReference type="SAM" id="MobiDB-lite"/>
    </source>
</evidence>
<evidence type="ECO:0000259" key="9">
    <source>
        <dbReference type="PROSITE" id="PS50888"/>
    </source>
</evidence>
<comment type="similarity">
    <text evidence="2">Belongs to the bHLH protein family.</text>
</comment>
<name>A0A6I9RNW2_ELAGV</name>
<protein>
    <submittedName>
        <fullName evidence="11">Transcription factor bHLH75</fullName>
    </submittedName>
</protein>
<keyword evidence="4" id="KW-0238">DNA-binding</keyword>
<dbReference type="GO" id="GO:0046983">
    <property type="term" value="F:protein dimerization activity"/>
    <property type="evidence" value="ECO:0007669"/>
    <property type="project" value="InterPro"/>
</dbReference>
<dbReference type="KEGG" id="egu:105048427"/>
<dbReference type="FunFam" id="4.10.280.10:FF:000058">
    <property type="entry name" value="transcription factor BEE 3-like"/>
    <property type="match status" value="1"/>
</dbReference>
<evidence type="ECO:0000313" key="10">
    <source>
        <dbReference type="Proteomes" id="UP000504607"/>
    </source>
</evidence>
<organism evidence="10 11">
    <name type="scientific">Elaeis guineensis var. tenera</name>
    <name type="common">Oil palm</name>
    <dbReference type="NCBI Taxonomy" id="51953"/>
    <lineage>
        <taxon>Eukaryota</taxon>
        <taxon>Viridiplantae</taxon>
        <taxon>Streptophyta</taxon>
        <taxon>Embryophyta</taxon>
        <taxon>Tracheophyta</taxon>
        <taxon>Spermatophyta</taxon>
        <taxon>Magnoliopsida</taxon>
        <taxon>Liliopsida</taxon>
        <taxon>Arecaceae</taxon>
        <taxon>Arecoideae</taxon>
        <taxon>Cocoseae</taxon>
        <taxon>Elaeidinae</taxon>
        <taxon>Elaeis</taxon>
    </lineage>
</organism>
<dbReference type="GO" id="GO:0003677">
    <property type="term" value="F:DNA binding"/>
    <property type="evidence" value="ECO:0007669"/>
    <property type="project" value="UniProtKB-KW"/>
</dbReference>
<proteinExistence type="inferred from homology"/>
<dbReference type="GeneID" id="105048427"/>
<comment type="function">
    <text evidence="7">Positive regulator of brassinosteroid signaling.</text>
</comment>
<feature type="compositionally biased region" description="Basic and acidic residues" evidence="8">
    <location>
        <begin position="151"/>
        <end position="163"/>
    </location>
</feature>
<gene>
    <name evidence="11" type="primary">LOC105048427</name>
</gene>
<dbReference type="RefSeq" id="XP_010926028.1">
    <property type="nucleotide sequence ID" value="XM_010927726.2"/>
</dbReference>
<dbReference type="Pfam" id="PF00010">
    <property type="entry name" value="HLH"/>
    <property type="match status" value="1"/>
</dbReference>
<dbReference type="OrthoDB" id="690068at2759"/>
<evidence type="ECO:0000256" key="6">
    <source>
        <dbReference type="ARBA" id="ARBA00023242"/>
    </source>
</evidence>
<keyword evidence="6" id="KW-0539">Nucleus</keyword>
<reference evidence="11" key="1">
    <citation type="submission" date="2025-08" db="UniProtKB">
        <authorList>
            <consortium name="RefSeq"/>
        </authorList>
    </citation>
    <scope>IDENTIFICATION</scope>
</reference>
<keyword evidence="3" id="KW-0805">Transcription regulation</keyword>
<evidence type="ECO:0000256" key="4">
    <source>
        <dbReference type="ARBA" id="ARBA00023125"/>
    </source>
</evidence>
<dbReference type="PROSITE" id="PS50888">
    <property type="entry name" value="BHLH"/>
    <property type="match status" value="1"/>
</dbReference>
<sequence>MEDSKSQYMAEFLESFSCLKPSLSLMEIDSSLELMGQFPELNGTALEYYSSMGLTGFSSENYSSLQPEFSVPLADNLSSFLPLECAKPISVSRPGTFDGERSPAGGKKRKERAAPETSSTNSSEPPTESLLRDDKSKKKNISGNAKRGRNNSKEVEKPGEVVHVRARRGQATDSHSLAERVRREKINERMRCLQDLVPGCYKAMGMAGMLDEIINYVQSLQNQVEFLSMKLSAASSFYDYNLDLEATATPQVLNACEAHDVDRVLREGYGCCTTFHSTMPF</sequence>
<feature type="region of interest" description="Disordered" evidence="8">
    <location>
        <begin position="91"/>
        <end position="176"/>
    </location>
</feature>
<evidence type="ECO:0000256" key="3">
    <source>
        <dbReference type="ARBA" id="ARBA00023015"/>
    </source>
</evidence>
<feature type="domain" description="BHLH" evidence="9">
    <location>
        <begin position="170"/>
        <end position="220"/>
    </location>
</feature>
<feature type="compositionally biased region" description="Low complexity" evidence="8">
    <location>
        <begin position="115"/>
        <end position="129"/>
    </location>
</feature>
<dbReference type="SUPFAM" id="SSF47459">
    <property type="entry name" value="HLH, helix-loop-helix DNA-binding domain"/>
    <property type="match status" value="1"/>
</dbReference>
<dbReference type="GO" id="GO:0005634">
    <property type="term" value="C:nucleus"/>
    <property type="evidence" value="ECO:0007669"/>
    <property type="project" value="UniProtKB-SubCell"/>
</dbReference>
<dbReference type="InterPro" id="IPR011598">
    <property type="entry name" value="bHLH_dom"/>
</dbReference>
<dbReference type="AlphaFoldDB" id="A0A6I9RNW2"/>
<dbReference type="CDD" id="cd18919">
    <property type="entry name" value="bHLH_AtBPE_like"/>
    <property type="match status" value="1"/>
</dbReference>
<accession>A0A6I9RNW2</accession>
<keyword evidence="10" id="KW-1185">Reference proteome</keyword>
<comment type="subcellular location">
    <subcellularLocation>
        <location evidence="1">Nucleus</location>
    </subcellularLocation>
</comment>
<dbReference type="GO" id="GO:0003700">
    <property type="term" value="F:DNA-binding transcription factor activity"/>
    <property type="evidence" value="ECO:0007669"/>
    <property type="project" value="TreeGrafter"/>
</dbReference>
<evidence type="ECO:0000256" key="2">
    <source>
        <dbReference type="ARBA" id="ARBA00005510"/>
    </source>
</evidence>
<dbReference type="GO" id="GO:0006351">
    <property type="term" value="P:DNA-templated transcription"/>
    <property type="evidence" value="ECO:0007669"/>
    <property type="project" value="UniProtKB-ARBA"/>
</dbReference>
<dbReference type="InterPro" id="IPR036638">
    <property type="entry name" value="HLH_DNA-bd_sf"/>
</dbReference>
<evidence type="ECO:0000313" key="11">
    <source>
        <dbReference type="RefSeq" id="XP_010926028.1"/>
    </source>
</evidence>
<dbReference type="PANTHER" id="PTHR12565:SF367">
    <property type="entry name" value="TRANSCRIPTION FACTOR BHLH75"/>
    <property type="match status" value="1"/>
</dbReference>
<keyword evidence="5" id="KW-0804">Transcription</keyword>
<evidence type="ECO:0000256" key="7">
    <source>
        <dbReference type="ARBA" id="ARBA00055372"/>
    </source>
</evidence>
<dbReference type="Proteomes" id="UP000504607">
    <property type="component" value="Chromosome 7"/>
</dbReference>
<dbReference type="InParanoid" id="A0A6I9RNW2"/>
<dbReference type="Gene3D" id="4.10.280.10">
    <property type="entry name" value="Helix-loop-helix DNA-binding domain"/>
    <property type="match status" value="1"/>
</dbReference>
<evidence type="ECO:0000256" key="1">
    <source>
        <dbReference type="ARBA" id="ARBA00004123"/>
    </source>
</evidence>
<dbReference type="SMART" id="SM00353">
    <property type="entry name" value="HLH"/>
    <property type="match status" value="1"/>
</dbReference>
<dbReference type="PANTHER" id="PTHR12565">
    <property type="entry name" value="STEROL REGULATORY ELEMENT-BINDING PROTEIN"/>
    <property type="match status" value="1"/>
</dbReference>